<dbReference type="RefSeq" id="WP_263608731.1">
    <property type="nucleotide sequence ID" value="NZ_JAOVQM010000006.1"/>
</dbReference>
<dbReference type="InterPro" id="IPR049560">
    <property type="entry name" value="MeTrfase_RsmB-F_NOP2_cat"/>
</dbReference>
<feature type="binding site" evidence="5">
    <location>
        <begin position="113"/>
        <end position="119"/>
    </location>
    <ligand>
        <name>S-adenosyl-L-methionine</name>
        <dbReference type="ChEBI" id="CHEBI:59789"/>
    </ligand>
</feature>
<accession>A0ABT2Y730</accession>
<feature type="binding site" evidence="5">
    <location>
        <position position="180"/>
    </location>
    <ligand>
        <name>S-adenosyl-L-methionine</name>
        <dbReference type="ChEBI" id="CHEBI:59789"/>
    </ligand>
</feature>
<protein>
    <submittedName>
        <fullName evidence="7">RsmB/NOP family class I SAM-dependent RNA methyltransferase</fullName>
    </submittedName>
</protein>
<proteinExistence type="inferred from homology"/>
<evidence type="ECO:0000256" key="5">
    <source>
        <dbReference type="PROSITE-ProRule" id="PRU01023"/>
    </source>
</evidence>
<dbReference type="GO" id="GO:0008168">
    <property type="term" value="F:methyltransferase activity"/>
    <property type="evidence" value="ECO:0007669"/>
    <property type="project" value="UniProtKB-KW"/>
</dbReference>
<dbReference type="InterPro" id="IPR054728">
    <property type="entry name" value="RsmB-like_ferredoxin"/>
</dbReference>
<evidence type="ECO:0000256" key="3">
    <source>
        <dbReference type="ARBA" id="ARBA00022691"/>
    </source>
</evidence>
<feature type="binding site" evidence="5">
    <location>
        <position position="164"/>
    </location>
    <ligand>
        <name>S-adenosyl-L-methionine</name>
        <dbReference type="ChEBI" id="CHEBI:59789"/>
    </ligand>
</feature>
<keyword evidence="3 5" id="KW-0949">S-adenosyl-L-methionine</keyword>
<gene>
    <name evidence="7" type="ORF">N7548_06860</name>
</gene>
<evidence type="ECO:0000256" key="2">
    <source>
        <dbReference type="ARBA" id="ARBA00022679"/>
    </source>
</evidence>
<evidence type="ECO:0000313" key="7">
    <source>
        <dbReference type="EMBL" id="MCV2232541.1"/>
    </source>
</evidence>
<dbReference type="InterPro" id="IPR001678">
    <property type="entry name" value="MeTrfase_RsmB-F_NOP2_dom"/>
</dbReference>
<evidence type="ECO:0000256" key="4">
    <source>
        <dbReference type="ARBA" id="ARBA00022884"/>
    </source>
</evidence>
<feature type="domain" description="SAM-dependent MTase RsmB/NOP-type" evidence="6">
    <location>
        <begin position="22"/>
        <end position="294"/>
    </location>
</feature>
<dbReference type="PROSITE" id="PS51686">
    <property type="entry name" value="SAM_MT_RSMB_NOP"/>
    <property type="match status" value="1"/>
</dbReference>
<dbReference type="PRINTS" id="PR02008">
    <property type="entry name" value="RCMTFAMILY"/>
</dbReference>
<dbReference type="InterPro" id="IPR029063">
    <property type="entry name" value="SAM-dependent_MTases_sf"/>
</dbReference>
<comment type="caution">
    <text evidence="7">The sequence shown here is derived from an EMBL/GenBank/DDBJ whole genome shotgun (WGS) entry which is preliminary data.</text>
</comment>
<keyword evidence="2 5" id="KW-0808">Transferase</keyword>
<evidence type="ECO:0000259" key="6">
    <source>
        <dbReference type="PROSITE" id="PS51686"/>
    </source>
</evidence>
<feature type="active site" description="Nucleophile" evidence="5">
    <location>
        <position position="234"/>
    </location>
</feature>
<dbReference type="SUPFAM" id="SSF53335">
    <property type="entry name" value="S-adenosyl-L-methionine-dependent methyltransferases"/>
    <property type="match status" value="1"/>
</dbReference>
<dbReference type="EMBL" id="JAOVQM010000006">
    <property type="protein sequence ID" value="MCV2232541.1"/>
    <property type="molecule type" value="Genomic_DNA"/>
</dbReference>
<dbReference type="Gene3D" id="3.40.50.150">
    <property type="entry name" value="Vaccinia Virus protein VP39"/>
    <property type="match status" value="1"/>
</dbReference>
<feature type="binding site" evidence="5">
    <location>
        <position position="137"/>
    </location>
    <ligand>
        <name>S-adenosyl-L-methionine</name>
        <dbReference type="ChEBI" id="CHEBI:59789"/>
    </ligand>
</feature>
<dbReference type="Proteomes" id="UP001177160">
    <property type="component" value="Unassembled WGS sequence"/>
</dbReference>
<evidence type="ECO:0000256" key="1">
    <source>
        <dbReference type="ARBA" id="ARBA00022603"/>
    </source>
</evidence>
<keyword evidence="8" id="KW-1185">Reference proteome</keyword>
<dbReference type="Pfam" id="PF22458">
    <property type="entry name" value="RsmF-B_ferredox"/>
    <property type="match status" value="1"/>
</dbReference>
<evidence type="ECO:0000313" key="8">
    <source>
        <dbReference type="Proteomes" id="UP001177160"/>
    </source>
</evidence>
<dbReference type="GO" id="GO:0032259">
    <property type="term" value="P:methylation"/>
    <property type="evidence" value="ECO:0007669"/>
    <property type="project" value="UniProtKB-KW"/>
</dbReference>
<dbReference type="InterPro" id="IPR023267">
    <property type="entry name" value="RCMT"/>
</dbReference>
<dbReference type="CDD" id="cd02440">
    <property type="entry name" value="AdoMet_MTases"/>
    <property type="match status" value="1"/>
</dbReference>
<dbReference type="PANTHER" id="PTHR22807:SF30">
    <property type="entry name" value="28S RRNA (CYTOSINE(4447)-C(5))-METHYLTRANSFERASE-RELATED"/>
    <property type="match status" value="1"/>
</dbReference>
<reference evidence="7" key="1">
    <citation type="submission" date="2022-09" db="EMBL/GenBank/DDBJ databases">
        <title>Novel Mycoplasma species identified in domestic and wild animals.</title>
        <authorList>
            <person name="Volokhov D.V."/>
            <person name="Furtak V.A."/>
            <person name="Zagorodnyaya T.A."/>
        </authorList>
    </citation>
    <scope>NUCLEOTIDE SEQUENCE</scope>
    <source>
        <strain evidence="7">Oakley</strain>
    </source>
</reference>
<sequence length="294" mass="32624">MSTIDFIESKIKSYYPNHVEAIMAGLKAPKKVTFRINTLKSSIEAVLSTLEKQGLMVTPVDFSEIAFILNEGHEQDLQSLDIYDQGHIYLQSLSSMLPPIVLNPQKGDILDMAAAPGGKTTQMAALTHGLCTITACEQNPIRAQKLKYNLDKQGATKVTVITKDARQLDDFFRFDHILLDAPCSGSGTLDLNHEKHLQNFTDHLIQKSIQTQKALILKAIELLKPKQTMVYSTCSILKSENEDIVKFALKTNKVDIVPIDLNIEGVLPSDIPGVITVMPSALYEGFFIALLRKK</sequence>
<name>A0ABT2Y730_9MOLU</name>
<dbReference type="Pfam" id="PF01189">
    <property type="entry name" value="Methyltr_RsmB-F"/>
    <property type="match status" value="1"/>
</dbReference>
<keyword evidence="4 5" id="KW-0694">RNA-binding</keyword>
<keyword evidence="1 5" id="KW-0489">Methyltransferase</keyword>
<dbReference type="PANTHER" id="PTHR22807">
    <property type="entry name" value="NOP2 YEAST -RELATED NOL1/NOP2/FMU SUN DOMAIN-CONTAINING"/>
    <property type="match status" value="1"/>
</dbReference>
<comment type="similarity">
    <text evidence="5">Belongs to the class I-like SAM-binding methyltransferase superfamily. RsmB/NOP family.</text>
</comment>
<organism evidence="7 8">
    <name type="scientific">Paracholeplasma manati</name>
    <dbReference type="NCBI Taxonomy" id="591373"/>
    <lineage>
        <taxon>Bacteria</taxon>
        <taxon>Bacillati</taxon>
        <taxon>Mycoplasmatota</taxon>
        <taxon>Mollicutes</taxon>
        <taxon>Acholeplasmatales</taxon>
        <taxon>Acholeplasmataceae</taxon>
        <taxon>Paracholeplasma</taxon>
    </lineage>
</organism>